<proteinExistence type="inferred from homology"/>
<keyword evidence="9" id="KW-1133">Transmembrane helix</keyword>
<protein>
    <recommendedName>
        <fullName evidence="4">alpha-1,6-mannosyl-glycoprotein 6-beta-N-acetylglucosaminyltransferase</fullName>
        <ecNumber evidence="4">2.4.1.155</ecNumber>
    </recommendedName>
</protein>
<dbReference type="AlphaFoldDB" id="A0A0I9N9C3"/>
<dbReference type="GO" id="GO:0006487">
    <property type="term" value="P:protein N-linked glycosylation"/>
    <property type="evidence" value="ECO:0007669"/>
    <property type="project" value="TreeGrafter"/>
</dbReference>
<reference evidence="15" key="1">
    <citation type="journal article" date="2007" name="Science">
        <title>Draft genome of the filarial nematode parasite Brugia malayi.</title>
        <authorList>
            <person name="Ghedin E."/>
            <person name="Wang S."/>
            <person name="Spiro D."/>
            <person name="Caler E."/>
            <person name="Zhao Q."/>
            <person name="Crabtree J."/>
            <person name="Allen J.E."/>
            <person name="Delcher A.L."/>
            <person name="Guiliano D.B."/>
            <person name="Miranda-Saavedra D."/>
            <person name="Angiuoli S.V."/>
            <person name="Creasy T."/>
            <person name="Amedeo P."/>
            <person name="Haas B."/>
            <person name="El-Sayed N.M."/>
            <person name="Wortman J.R."/>
            <person name="Feldblyum T."/>
            <person name="Tallon L."/>
            <person name="Schatz M."/>
            <person name="Shumway M."/>
            <person name="Koo H."/>
            <person name="Salzberg S.L."/>
            <person name="Schobel S."/>
            <person name="Pertea M."/>
            <person name="Pop M."/>
            <person name="White O."/>
            <person name="Barton G.J."/>
            <person name="Carlow C.K."/>
            <person name="Crawford M.J."/>
            <person name="Daub J."/>
            <person name="Dimmic M.W."/>
            <person name="Estes C.F."/>
            <person name="Foster J.M."/>
            <person name="Ganatra M."/>
            <person name="Gregory W.F."/>
            <person name="Johnson N.M."/>
            <person name="Jin J."/>
            <person name="Komuniecki R."/>
            <person name="Korf I."/>
            <person name="Kumar S."/>
            <person name="Laney S."/>
            <person name="Li B.W."/>
            <person name="Li W."/>
            <person name="Lindblom T.H."/>
            <person name="Lustigman S."/>
            <person name="Ma D."/>
            <person name="Maina C.V."/>
            <person name="Martin D.M."/>
            <person name="McCarter J.P."/>
            <person name="McReynolds L."/>
            <person name="Mitreva M."/>
            <person name="Nutman T.B."/>
            <person name="Parkinson J."/>
            <person name="Peregrin-Alvarez J.M."/>
            <person name="Poole C."/>
            <person name="Ren Q."/>
            <person name="Saunders L."/>
            <person name="Sluder A.E."/>
            <person name="Smith K."/>
            <person name="Stanke M."/>
            <person name="Unnasch T.R."/>
            <person name="Ware J."/>
            <person name="Wei A.D."/>
            <person name="Weil G."/>
            <person name="Williams D.J."/>
            <person name="Zhang Y."/>
            <person name="Williams S.A."/>
            <person name="Fraser-Liggett C."/>
            <person name="Slatko B."/>
            <person name="Blaxter M.L."/>
            <person name="Scott A.L."/>
        </authorList>
    </citation>
    <scope>NUCLEOTIDE SEQUENCE</scope>
    <source>
        <strain evidence="15">FR3</strain>
    </source>
</reference>
<evidence type="ECO:0000256" key="2">
    <source>
        <dbReference type="ARBA" id="ARBA00004922"/>
    </source>
</evidence>
<gene>
    <name evidence="16" type="primary">bma-gly-2</name>
    <name evidence="15" type="synonym">Bma-gly-2</name>
    <name evidence="16" type="ORF">Bm2954</name>
    <name evidence="15" type="ORF">BM_Bm2954</name>
</gene>
<evidence type="ECO:0000256" key="11">
    <source>
        <dbReference type="ARBA" id="ARBA00023136"/>
    </source>
</evidence>
<keyword evidence="5" id="KW-0328">Glycosyltransferase</keyword>
<keyword evidence="11" id="KW-0472">Membrane</keyword>
<keyword evidence="6" id="KW-0808">Transferase</keyword>
<dbReference type="WormBase" id="Bm2954">
    <property type="protein sequence ID" value="BM40167"/>
    <property type="gene ID" value="WBGene00223215"/>
    <property type="gene designation" value="Bma-gly-2"/>
</dbReference>
<evidence type="ECO:0000256" key="13">
    <source>
        <dbReference type="ARBA" id="ARBA00048243"/>
    </source>
</evidence>
<name>A0A0I9N9C3_BRUMA</name>
<evidence type="ECO:0000256" key="8">
    <source>
        <dbReference type="ARBA" id="ARBA00022968"/>
    </source>
</evidence>
<keyword evidence="12" id="KW-0325">Glycoprotein</keyword>
<dbReference type="PANTHER" id="PTHR15075">
    <property type="entry name" value="ALPHA-MANNOSIDE BETA-1,6-N-ACETYLGLUCOSAMINYLTRANSFERASE"/>
    <property type="match status" value="1"/>
</dbReference>
<dbReference type="PANTHER" id="PTHR15075:SF2">
    <property type="entry name" value="ALPHA-1,6-MANNOSYLGLYCOPROTEIN 6-BETA-N-ACETYLGLUCOSAMINYLTRANSFERASE"/>
    <property type="match status" value="1"/>
</dbReference>
<dbReference type="GO" id="GO:0000139">
    <property type="term" value="C:Golgi membrane"/>
    <property type="evidence" value="ECO:0007669"/>
    <property type="project" value="UniProtKB-SubCell"/>
</dbReference>
<evidence type="ECO:0000256" key="3">
    <source>
        <dbReference type="ARBA" id="ARBA00007477"/>
    </source>
</evidence>
<keyword evidence="8" id="KW-0735">Signal-anchor</keyword>
<dbReference type="EC" id="2.4.1.155" evidence="4"/>
<accession>A0A0I9N9C3</accession>
<keyword evidence="7" id="KW-0812">Transmembrane</keyword>
<dbReference type="UniPathway" id="UPA00378"/>
<feature type="domain" description="Glycosyltransferase family 18 catalytic" evidence="14">
    <location>
        <begin position="1"/>
        <end position="50"/>
    </location>
</feature>
<comment type="similarity">
    <text evidence="3">Belongs to the glycosyltransferase 18 family.</text>
</comment>
<evidence type="ECO:0000256" key="5">
    <source>
        <dbReference type="ARBA" id="ARBA00022676"/>
    </source>
</evidence>
<organism evidence="15">
    <name type="scientific">Brugia malayi</name>
    <name type="common">Filarial nematode worm</name>
    <dbReference type="NCBI Taxonomy" id="6279"/>
    <lineage>
        <taxon>Eukaryota</taxon>
        <taxon>Metazoa</taxon>
        <taxon>Ecdysozoa</taxon>
        <taxon>Nematoda</taxon>
        <taxon>Chromadorea</taxon>
        <taxon>Rhabditida</taxon>
        <taxon>Spirurina</taxon>
        <taxon>Spiruromorpha</taxon>
        <taxon>Filarioidea</taxon>
        <taxon>Onchocercidae</taxon>
        <taxon>Brugia</taxon>
    </lineage>
</organism>
<dbReference type="InterPro" id="IPR026116">
    <property type="entry name" value="GT18_cat"/>
</dbReference>
<feature type="domain" description="Glycosyltransferase family 18 catalytic" evidence="14">
    <location>
        <begin position="225"/>
        <end position="324"/>
    </location>
</feature>
<evidence type="ECO:0000256" key="4">
    <source>
        <dbReference type="ARBA" id="ARBA00012671"/>
    </source>
</evidence>
<evidence type="ECO:0000256" key="12">
    <source>
        <dbReference type="ARBA" id="ARBA00023180"/>
    </source>
</evidence>
<comment type="subcellular location">
    <subcellularLocation>
        <location evidence="1">Golgi apparatus membrane</location>
        <topology evidence="1">Single-pass type II membrane protein</topology>
    </subcellularLocation>
</comment>
<evidence type="ECO:0000313" key="15">
    <source>
        <dbReference type="EMBL" id="CTP81755.1"/>
    </source>
</evidence>
<evidence type="ECO:0000256" key="7">
    <source>
        <dbReference type="ARBA" id="ARBA00022692"/>
    </source>
</evidence>
<dbReference type="OMA" id="CTEMITH"/>
<dbReference type="InterPro" id="IPR052105">
    <property type="entry name" value="MGAT5_Glycosyltransferase"/>
</dbReference>
<reference evidence="15" key="2">
    <citation type="submission" date="2012-12" db="EMBL/GenBank/DDBJ databases">
        <authorList>
            <person name="Gao Y.W."/>
            <person name="Fan S.T."/>
            <person name="Sun H.T."/>
            <person name="Wang Z."/>
            <person name="Gao X.L."/>
            <person name="Li Y.G."/>
            <person name="Wang T.C."/>
            <person name="Zhang K."/>
            <person name="Xu W.W."/>
            <person name="Yu Z.J."/>
            <person name="Xia X.Z."/>
        </authorList>
    </citation>
    <scope>NUCLEOTIDE SEQUENCE</scope>
    <source>
        <strain evidence="15">FR3</strain>
    </source>
</reference>
<evidence type="ECO:0000256" key="1">
    <source>
        <dbReference type="ARBA" id="ARBA00004323"/>
    </source>
</evidence>
<comment type="catalytic activity">
    <reaction evidence="13">
        <text>N(4)-{beta-D-GlcNAc-(1-&gt;2)-[beta-D-GlcNAc-(1-&gt;4)]-alpha-D-Man-(1-&gt;3)-[beta-D-GlcNAc-(1-&gt;2)-alpha-D-Man-(1-&gt;6)]-beta-D-Man-(1-&gt;4)-beta-D-GlcNAc-(1-&gt;4)-beta-D-GlcNAc}-L-asparaginyl-[protein] + UDP-N-acetyl-alpha-D-glucosamine = N(4)-{beta-D-GlcNAc-(1-&gt;2)-[beta-D-GlcNAc-(1-&gt;4)]-alpha-D-Man-(1-&gt;3)-[beta-D-GlcNAc-(1-&gt;2)-[beta-D-GlcNAc-(1-&gt;6)]-alpha-D-Man-(1-&gt;6)]-beta-D-Man-(1-&gt;4)-beta-D-GlcNAc-(1-&gt;4)-beta-D-GlcNAc}-L-asparaginyl-[protein] + UDP + H(+)</text>
        <dbReference type="Rhea" id="RHEA:16921"/>
        <dbReference type="Rhea" id="RHEA-COMP:14374"/>
        <dbReference type="Rhea" id="RHEA-COMP:14377"/>
        <dbReference type="ChEBI" id="CHEBI:15378"/>
        <dbReference type="ChEBI" id="CHEBI:57705"/>
        <dbReference type="ChEBI" id="CHEBI:58223"/>
        <dbReference type="ChEBI" id="CHEBI:139507"/>
        <dbReference type="ChEBI" id="CHEBI:139510"/>
        <dbReference type="EC" id="2.4.1.155"/>
    </reaction>
</comment>
<sequence>MYMGFLSMEFGFKLGQLSSTGGPLGELVQWSDLIAELYLLGHSLMICTEMITHFSDLQWKWIQLSKISRKIILLILVYGKAGYMWKNAKRLIETVRKFTEVHATVNDNLPDFDNLIINHGVLIGPELHALMRKVKIFLGLGFLFEGPAPLEAIANGVVFINPSFNPPKSRKTSDFFKDKPTLRELTSQNPYAKLFIGRPHVFTVDIEISSQVEDAIREALLSQESKQDFCYVSRFPPVHAIITVEAVSMQSCQDACRQHNFLCERSFFRIVNMPEFLNKSGSCATLNSIPIPYAPYECSKQENSDLYSCASVPTILDIRRICPCRDFLQGQTALFLLVYDSHS</sequence>
<dbReference type="EMBL" id="LN857024">
    <property type="protein sequence ID" value="CTP81755.1"/>
    <property type="molecule type" value="Genomic_DNA"/>
</dbReference>
<feature type="domain" description="Glycosyltransferase family 18 catalytic" evidence="14">
    <location>
        <begin position="75"/>
        <end position="222"/>
    </location>
</feature>
<evidence type="ECO:0000256" key="10">
    <source>
        <dbReference type="ARBA" id="ARBA00023034"/>
    </source>
</evidence>
<comment type="pathway">
    <text evidence="2">Protein modification; protein glycosylation.</text>
</comment>
<keyword evidence="10" id="KW-0333">Golgi apparatus</keyword>
<dbReference type="GO" id="GO:0030144">
    <property type="term" value="F:alpha-1,6-mannosylglycoprotein 6-beta-N-acetylglucosaminyltransferase activity"/>
    <property type="evidence" value="ECO:0007669"/>
    <property type="project" value="UniProtKB-EC"/>
</dbReference>
<evidence type="ECO:0000313" key="16">
    <source>
        <dbReference type="WormBase" id="Bm2954"/>
    </source>
</evidence>
<evidence type="ECO:0000259" key="14">
    <source>
        <dbReference type="Pfam" id="PF15024"/>
    </source>
</evidence>
<evidence type="ECO:0000256" key="9">
    <source>
        <dbReference type="ARBA" id="ARBA00022989"/>
    </source>
</evidence>
<evidence type="ECO:0000256" key="6">
    <source>
        <dbReference type="ARBA" id="ARBA00022679"/>
    </source>
</evidence>
<dbReference type="Pfam" id="PF15024">
    <property type="entry name" value="Glyco_transf_18"/>
    <property type="match status" value="3"/>
</dbReference>